<reference evidence="2 3" key="1">
    <citation type="journal article" date="2015" name="Genome Announc.">
        <title>Draft Genome Sequences of Marine Isolates of Thalassomonas viridans and Thalassomonas actiniarum.</title>
        <authorList>
            <person name="Olonade I."/>
            <person name="van Zyl L.J."/>
            <person name="Trindade M."/>
        </authorList>
    </citation>
    <scope>NUCLEOTIDE SEQUENCE [LARGE SCALE GENOMIC DNA]</scope>
    <source>
        <strain evidence="2 3">A5K-106</strain>
    </source>
</reference>
<proteinExistence type="predicted"/>
<reference evidence="2 3" key="2">
    <citation type="journal article" date="2022" name="Mar. Drugs">
        <title>Bioassay-Guided Fractionation Leads to the Detection of Cholic Acid Generated by the Rare Thalassomonas sp.</title>
        <authorList>
            <person name="Pheiffer F."/>
            <person name="Schneider Y.K."/>
            <person name="Hansen E.H."/>
            <person name="Andersen J.H."/>
            <person name="Isaksson J."/>
            <person name="Busche T."/>
            <person name="R C."/>
            <person name="Kalinowski J."/>
            <person name="Zyl L.V."/>
            <person name="Trindade M."/>
        </authorList>
    </citation>
    <scope>NUCLEOTIDE SEQUENCE [LARGE SCALE GENOMIC DNA]</scope>
    <source>
        <strain evidence="2 3">A5K-106</strain>
    </source>
</reference>
<dbReference type="EMBL" id="CP059735">
    <property type="protein sequence ID" value="WDD97020.1"/>
    <property type="molecule type" value="Genomic_DNA"/>
</dbReference>
<name>A0AAE9YJW0_9GAMM</name>
<keyword evidence="3" id="KW-1185">Reference proteome</keyword>
<protein>
    <submittedName>
        <fullName evidence="2">Uncharacterized protein</fullName>
    </submittedName>
</protein>
<accession>A0AAE9YJW0</accession>
<dbReference type="KEGG" id="tact:SG35_016845"/>
<feature type="region of interest" description="Disordered" evidence="1">
    <location>
        <begin position="67"/>
        <end position="93"/>
    </location>
</feature>
<sequence>MNSITDVLEKIGQQSNLKYSTEVDCELQLTEMRVPAVIRKVLIANDKSELAQLSDNKKDIICYVSAPAKEHEMPKDDNKPAEDEPKQGEQESA</sequence>
<gene>
    <name evidence="2" type="ORF">SG35_016845</name>
</gene>
<dbReference type="RefSeq" id="WP_044831650.1">
    <property type="nucleotide sequence ID" value="NZ_CP059735.1"/>
</dbReference>
<evidence type="ECO:0000313" key="2">
    <source>
        <dbReference type="EMBL" id="WDD97020.1"/>
    </source>
</evidence>
<feature type="compositionally biased region" description="Basic and acidic residues" evidence="1">
    <location>
        <begin position="68"/>
        <end position="93"/>
    </location>
</feature>
<evidence type="ECO:0000256" key="1">
    <source>
        <dbReference type="SAM" id="MobiDB-lite"/>
    </source>
</evidence>
<dbReference type="Proteomes" id="UP000032568">
    <property type="component" value="Chromosome"/>
</dbReference>
<organism evidence="2 3">
    <name type="scientific">Thalassomonas actiniarum</name>
    <dbReference type="NCBI Taxonomy" id="485447"/>
    <lineage>
        <taxon>Bacteria</taxon>
        <taxon>Pseudomonadati</taxon>
        <taxon>Pseudomonadota</taxon>
        <taxon>Gammaproteobacteria</taxon>
        <taxon>Alteromonadales</taxon>
        <taxon>Colwelliaceae</taxon>
        <taxon>Thalassomonas</taxon>
    </lineage>
</organism>
<evidence type="ECO:0000313" key="3">
    <source>
        <dbReference type="Proteomes" id="UP000032568"/>
    </source>
</evidence>
<dbReference type="AlphaFoldDB" id="A0AAE9YJW0"/>